<evidence type="ECO:0000259" key="2">
    <source>
        <dbReference type="Pfam" id="PF04235"/>
    </source>
</evidence>
<dbReference type="EMBL" id="JAEHOH010000007">
    <property type="protein sequence ID" value="MBK0418561.1"/>
    <property type="molecule type" value="Genomic_DNA"/>
</dbReference>
<feature type="transmembrane region" description="Helical" evidence="1">
    <location>
        <begin position="34"/>
        <end position="55"/>
    </location>
</feature>
<gene>
    <name evidence="4" type="ORF">JD276_05880</name>
</gene>
<dbReference type="PANTHER" id="PTHR30590:SF2">
    <property type="entry name" value="INNER MEMBRANE PROTEIN"/>
    <property type="match status" value="1"/>
</dbReference>
<feature type="transmembrane region" description="Helical" evidence="1">
    <location>
        <begin position="267"/>
        <end position="288"/>
    </location>
</feature>
<comment type="caution">
    <text evidence="4">The sequence shown here is derived from an EMBL/GenBank/DDBJ whole genome shotgun (WGS) entry which is preliminary data.</text>
</comment>
<dbReference type="Pfam" id="PF04235">
    <property type="entry name" value="DUF418"/>
    <property type="match status" value="1"/>
</dbReference>
<evidence type="ECO:0000259" key="3">
    <source>
        <dbReference type="Pfam" id="PF07786"/>
    </source>
</evidence>
<evidence type="ECO:0000256" key="1">
    <source>
        <dbReference type="SAM" id="Phobius"/>
    </source>
</evidence>
<protein>
    <submittedName>
        <fullName evidence="4">DUF1624 domain-containing protein</fullName>
    </submittedName>
</protein>
<keyword evidence="5" id="KW-1185">Reference proteome</keyword>
<reference evidence="4" key="1">
    <citation type="submission" date="2020-12" db="EMBL/GenBank/DDBJ databases">
        <title>Leucobacter sp. CAS1, isolated from Chromium sludge.</title>
        <authorList>
            <person name="Xu Z."/>
        </authorList>
    </citation>
    <scope>NUCLEOTIDE SEQUENCE</scope>
    <source>
        <strain evidence="4">CSA1</strain>
    </source>
</reference>
<evidence type="ECO:0000313" key="4">
    <source>
        <dbReference type="EMBL" id="MBK0418561.1"/>
    </source>
</evidence>
<name>A0A934Q7L0_9MICO</name>
<dbReference type="AlphaFoldDB" id="A0A934Q7L0"/>
<keyword evidence="1" id="KW-0812">Transmembrane</keyword>
<feature type="transmembrane region" description="Helical" evidence="1">
    <location>
        <begin position="308"/>
        <end position="328"/>
    </location>
</feature>
<feature type="domain" description="Heparan-alpha-glucosaminide N-acetyltransferase catalytic" evidence="3">
    <location>
        <begin position="33"/>
        <end position="221"/>
    </location>
</feature>
<feature type="transmembrane region" description="Helical" evidence="1">
    <location>
        <begin position="340"/>
        <end position="359"/>
    </location>
</feature>
<feature type="transmembrane region" description="Helical" evidence="1">
    <location>
        <begin position="67"/>
        <end position="89"/>
    </location>
</feature>
<feature type="domain" description="DUF418" evidence="2">
    <location>
        <begin position="265"/>
        <end position="368"/>
    </location>
</feature>
<dbReference type="InterPro" id="IPR012429">
    <property type="entry name" value="HGSNAT_cat"/>
</dbReference>
<organism evidence="4 5">
    <name type="scientific">Leucobacter chromiisoli</name>
    <dbReference type="NCBI Taxonomy" id="2796471"/>
    <lineage>
        <taxon>Bacteria</taxon>
        <taxon>Bacillati</taxon>
        <taxon>Actinomycetota</taxon>
        <taxon>Actinomycetes</taxon>
        <taxon>Micrococcales</taxon>
        <taxon>Microbacteriaceae</taxon>
        <taxon>Leucobacter</taxon>
    </lineage>
</organism>
<accession>A0A934Q7L0</accession>
<dbReference type="Proteomes" id="UP000608530">
    <property type="component" value="Unassembled WGS sequence"/>
</dbReference>
<dbReference type="InterPro" id="IPR007349">
    <property type="entry name" value="DUF418"/>
</dbReference>
<feature type="transmembrane region" description="Helical" evidence="1">
    <location>
        <begin position="132"/>
        <end position="148"/>
    </location>
</feature>
<feature type="transmembrane region" description="Helical" evidence="1">
    <location>
        <begin position="109"/>
        <end position="126"/>
    </location>
</feature>
<dbReference type="InterPro" id="IPR052529">
    <property type="entry name" value="Bact_Transport_Assoc"/>
</dbReference>
<evidence type="ECO:0000313" key="5">
    <source>
        <dbReference type="Proteomes" id="UP000608530"/>
    </source>
</evidence>
<dbReference type="Pfam" id="PF07786">
    <property type="entry name" value="HGSNAT_cat"/>
    <property type="match status" value="1"/>
</dbReference>
<dbReference type="PANTHER" id="PTHR30590">
    <property type="entry name" value="INNER MEMBRANE PROTEIN"/>
    <property type="match status" value="1"/>
</dbReference>
<sequence>MARDRRRSMTSAPTTPLRRRIERNWRRLNGPARVAGVDLARGLAVLGMLAAHLLWLGSLSWTEPSTWGAIVNGRSSILFATLAGVSLGLSTGGPRPPSGAGLGRARLRVVIRALLIWLIGVLLISLDVPAAIILPTYAVIFVLALPLLAQRASRLFLAAAIVVLVASPVVVWANASPWWESYEGWLTGLYIGWNYPFPLWVAFTLAGLGLARAGMWSRRAQWAALGLGMLLAVAGYSLSPGAEPSEESADRPFLEAWWTADPHSSGVLEAIGSGGFAIAVIGVCLLLCSAGRLPWLTFPLRAVGSMPLTAYVLQIVGWALASTILLGSAHEHAFRDLDPFLPMTLATIVLSVVWSLLVGQGPLEALIGRLSSFGGPPGSSGGNAQRRQHILEP</sequence>
<proteinExistence type="predicted"/>
<feature type="transmembrane region" description="Helical" evidence="1">
    <location>
        <begin position="155"/>
        <end position="175"/>
    </location>
</feature>
<keyword evidence="1" id="KW-0472">Membrane</keyword>
<feature type="transmembrane region" description="Helical" evidence="1">
    <location>
        <begin position="222"/>
        <end position="239"/>
    </location>
</feature>
<feature type="transmembrane region" description="Helical" evidence="1">
    <location>
        <begin position="195"/>
        <end position="215"/>
    </location>
</feature>
<keyword evidence="1" id="KW-1133">Transmembrane helix</keyword>